<dbReference type="RefSeq" id="WP_378253465.1">
    <property type="nucleotide sequence ID" value="NZ_JBHSIT010000002.1"/>
</dbReference>
<dbReference type="InterPro" id="IPR057326">
    <property type="entry name" value="KR_dom"/>
</dbReference>
<keyword evidence="8" id="KW-1185">Reference proteome</keyword>
<dbReference type="InterPro" id="IPR042104">
    <property type="entry name" value="PKS_dehydratase_sf"/>
</dbReference>
<accession>A0ABV9TVJ3</accession>
<dbReference type="InterPro" id="IPR055123">
    <property type="entry name" value="SpnB-like_Rossmann"/>
</dbReference>
<keyword evidence="3" id="KW-0808">Transferase</keyword>
<dbReference type="InterPro" id="IPR050091">
    <property type="entry name" value="PKS_NRPS_Biosynth_Enz"/>
</dbReference>
<dbReference type="Pfam" id="PF14765">
    <property type="entry name" value="PS-DH"/>
    <property type="match status" value="1"/>
</dbReference>
<dbReference type="SMART" id="SM01294">
    <property type="entry name" value="PKS_PP_betabranch"/>
    <property type="match status" value="1"/>
</dbReference>
<dbReference type="PROSITE" id="PS52019">
    <property type="entry name" value="PKS_MFAS_DH"/>
    <property type="match status" value="1"/>
</dbReference>
<dbReference type="Pfam" id="PF08659">
    <property type="entry name" value="KR"/>
    <property type="match status" value="1"/>
</dbReference>
<gene>
    <name evidence="7" type="ORF">ACFPCY_09705</name>
</gene>
<dbReference type="InterPro" id="IPR036736">
    <property type="entry name" value="ACP-like_sf"/>
</dbReference>
<evidence type="ECO:0000313" key="8">
    <source>
        <dbReference type="Proteomes" id="UP001595872"/>
    </source>
</evidence>
<comment type="caution">
    <text evidence="7">The sequence shown here is derived from an EMBL/GenBank/DDBJ whole genome shotgun (WGS) entry which is preliminary data.</text>
</comment>
<sequence length="697" mass="71941">MSTAAGPPQGAGEIDVEGLYGRLADRGLRYGPAFRGLRSVWTDGTEVHADARLDGGGDGGDGYLLHPALFDAALQTALVPGLDGDGGTVLPFALRGVRVHKAGARAVRVRTVPGEGGAALTLTGPDGEPVASVDGLVLRPVTAGQLDAAAQGTRLLRPAWQAVPQPGPAAERRAWAFLGTDHLGVTGGLKAARRPFDAYSSLRALDAALRDGRPVPEIVVVSCTDEDAPVRSAAQRALGLVQDWLADDRLAGARLLLVTSGGVATRPEEDLSDLPGAAVWGLLRTAQSEHPGRFVLVDVDDPEDSGRALVAAAATGEPQLAVRQGALSRPRLVRCPPAPKRTTLSGTVLLTGGTGALGRVFARHLATRHDVRHLVLLSRRGPAAPGAAELVAELDALGTRAEVIACDAADRAALERVLAGIPAPSAVIHSAGVVADATVGALGPRGLDRVLRPKVDAALNLHELIGDPDCAFVLFSSVAGQIGNSGQANYAAANVVLDALAHRRRALGLHGVSLAWGLWADDGGMGSALSAADLNRVRRSGLAPLAHEQGLALFDAALARDEAVLAPVRLDEAALAGDGVPAVLADLAPARAEHRTATATDALRRRLADLPEAERDLAALEFVRAEAAAVLGHDGLDDVAPDREFGAAGLDSLGNLELSRRLSAATGLRLPATLTFDHPTPAGLARHLRRLLQDGSR</sequence>
<dbReference type="InterPro" id="IPR009081">
    <property type="entry name" value="PP-bd_ACP"/>
</dbReference>
<evidence type="ECO:0000259" key="6">
    <source>
        <dbReference type="PROSITE" id="PS52019"/>
    </source>
</evidence>
<dbReference type="InterPro" id="IPR036291">
    <property type="entry name" value="NAD(P)-bd_dom_sf"/>
</dbReference>
<dbReference type="PANTHER" id="PTHR43775">
    <property type="entry name" value="FATTY ACID SYNTHASE"/>
    <property type="match status" value="1"/>
</dbReference>
<evidence type="ECO:0000256" key="3">
    <source>
        <dbReference type="ARBA" id="ARBA00022679"/>
    </source>
</evidence>
<dbReference type="PANTHER" id="PTHR43775:SF51">
    <property type="entry name" value="INACTIVE PHENOLPHTHIOCEROL SYNTHESIS POLYKETIDE SYNTHASE TYPE I PKS1-RELATED"/>
    <property type="match status" value="1"/>
</dbReference>
<keyword evidence="2" id="KW-0597">Phosphoprotein</keyword>
<dbReference type="Pfam" id="PF00550">
    <property type="entry name" value="PP-binding"/>
    <property type="match status" value="1"/>
</dbReference>
<evidence type="ECO:0000256" key="1">
    <source>
        <dbReference type="ARBA" id="ARBA00022450"/>
    </source>
</evidence>
<dbReference type="Gene3D" id="3.10.129.110">
    <property type="entry name" value="Polyketide synthase dehydratase"/>
    <property type="match status" value="1"/>
</dbReference>
<dbReference type="InterPro" id="IPR049551">
    <property type="entry name" value="PKS_DH_C"/>
</dbReference>
<feature type="domain" description="PKS/mFAS DH" evidence="6">
    <location>
        <begin position="1"/>
        <end position="147"/>
    </location>
</feature>
<protein>
    <submittedName>
        <fullName evidence="7">Type I polyketide synthase</fullName>
    </submittedName>
</protein>
<dbReference type="Gene3D" id="1.10.1200.10">
    <property type="entry name" value="ACP-like"/>
    <property type="match status" value="1"/>
</dbReference>
<name>A0ABV9TVJ3_9ACTN</name>
<feature type="domain" description="Carrier" evidence="5">
    <location>
        <begin position="617"/>
        <end position="692"/>
    </location>
</feature>
<dbReference type="EMBL" id="JBHSIT010000002">
    <property type="protein sequence ID" value="MFC4907594.1"/>
    <property type="molecule type" value="Genomic_DNA"/>
</dbReference>
<dbReference type="Pfam" id="PF22953">
    <property type="entry name" value="SpnB_Rossmann"/>
    <property type="match status" value="1"/>
</dbReference>
<feature type="region of interest" description="N-terminal hotdog fold" evidence="4">
    <location>
        <position position="1"/>
    </location>
</feature>
<evidence type="ECO:0000256" key="2">
    <source>
        <dbReference type="ARBA" id="ARBA00022553"/>
    </source>
</evidence>
<dbReference type="SMART" id="SM00823">
    <property type="entry name" value="PKS_PP"/>
    <property type="match status" value="1"/>
</dbReference>
<dbReference type="Gene3D" id="3.40.50.720">
    <property type="entry name" value="NAD(P)-binding Rossmann-like Domain"/>
    <property type="match status" value="1"/>
</dbReference>
<comment type="caution">
    <text evidence="4">Lacks conserved residue(s) required for the propagation of feature annotation.</text>
</comment>
<dbReference type="InterPro" id="IPR049900">
    <property type="entry name" value="PKS_mFAS_DH"/>
</dbReference>
<dbReference type="PROSITE" id="PS50075">
    <property type="entry name" value="CARRIER"/>
    <property type="match status" value="1"/>
</dbReference>
<dbReference type="Proteomes" id="UP001595872">
    <property type="component" value="Unassembled WGS sequence"/>
</dbReference>
<reference evidence="8" key="1">
    <citation type="journal article" date="2019" name="Int. J. Syst. Evol. Microbiol.">
        <title>The Global Catalogue of Microorganisms (GCM) 10K type strain sequencing project: providing services to taxonomists for standard genome sequencing and annotation.</title>
        <authorList>
            <consortium name="The Broad Institute Genomics Platform"/>
            <consortium name="The Broad Institute Genome Sequencing Center for Infectious Disease"/>
            <person name="Wu L."/>
            <person name="Ma J."/>
        </authorList>
    </citation>
    <scope>NUCLEOTIDE SEQUENCE [LARGE SCALE GENOMIC DNA]</scope>
    <source>
        <strain evidence="8">KLKA75</strain>
    </source>
</reference>
<keyword evidence="1" id="KW-0596">Phosphopantetheine</keyword>
<dbReference type="CDD" id="cd08956">
    <property type="entry name" value="KR_3_FAS_SDR_x"/>
    <property type="match status" value="1"/>
</dbReference>
<evidence type="ECO:0000256" key="4">
    <source>
        <dbReference type="PROSITE-ProRule" id="PRU01363"/>
    </source>
</evidence>
<dbReference type="SMART" id="SM00822">
    <property type="entry name" value="PKS_KR"/>
    <property type="match status" value="1"/>
</dbReference>
<dbReference type="SUPFAM" id="SSF47336">
    <property type="entry name" value="ACP-like"/>
    <property type="match status" value="1"/>
</dbReference>
<feature type="region of interest" description="C-terminal hotdog fold" evidence="4">
    <location>
        <begin position="11"/>
        <end position="147"/>
    </location>
</feature>
<evidence type="ECO:0000313" key="7">
    <source>
        <dbReference type="EMBL" id="MFC4907594.1"/>
    </source>
</evidence>
<dbReference type="InterPro" id="IPR013968">
    <property type="entry name" value="PKS_KR"/>
</dbReference>
<proteinExistence type="predicted"/>
<organism evidence="7 8">
    <name type="scientific">Actinomadura gamaensis</name>
    <dbReference type="NCBI Taxonomy" id="1763541"/>
    <lineage>
        <taxon>Bacteria</taxon>
        <taxon>Bacillati</taxon>
        <taxon>Actinomycetota</taxon>
        <taxon>Actinomycetes</taxon>
        <taxon>Streptosporangiales</taxon>
        <taxon>Thermomonosporaceae</taxon>
        <taxon>Actinomadura</taxon>
    </lineage>
</organism>
<dbReference type="SUPFAM" id="SSF51735">
    <property type="entry name" value="NAD(P)-binding Rossmann-fold domains"/>
    <property type="match status" value="2"/>
</dbReference>
<evidence type="ECO:0000259" key="5">
    <source>
        <dbReference type="PROSITE" id="PS50075"/>
    </source>
</evidence>
<dbReference type="InterPro" id="IPR020806">
    <property type="entry name" value="PKS_PP-bd"/>
</dbReference>